<dbReference type="AlphaFoldDB" id="A0A1G5SCQ9"/>
<protein>
    <recommendedName>
        <fullName evidence="2">Peptidase S26 domain-containing protein</fullName>
    </recommendedName>
</protein>
<evidence type="ECO:0000313" key="4">
    <source>
        <dbReference type="Proteomes" id="UP000198729"/>
    </source>
</evidence>
<dbReference type="Pfam" id="PF10502">
    <property type="entry name" value="Peptidase_S26"/>
    <property type="match status" value="1"/>
</dbReference>
<dbReference type="OrthoDB" id="5564030at2"/>
<keyword evidence="1" id="KW-0472">Membrane</keyword>
<keyword evidence="4" id="KW-1185">Reference proteome</keyword>
<sequence>MNKLCNHFAKYYPLYLWILVGCTAFGRGYAVSLNVTNSLPGIFYLIEKNKAFKPAPNEMIAFLYEGDAFYSKGAVFVKIVKGIPGSIVSSKEADPVTHDYFVDNVFFGRAKPYSSTGVPIKRGPTGIIPEDHYYVYATHPDSLDSRYELVGWVRRNQIIGRAIRVF</sequence>
<dbReference type="SUPFAM" id="SSF51306">
    <property type="entry name" value="LexA/Signal peptidase"/>
    <property type="match status" value="1"/>
</dbReference>
<accession>A0A1G5SCQ9</accession>
<dbReference type="RefSeq" id="WP_090284892.1">
    <property type="nucleotide sequence ID" value="NZ_FMWO01000040.1"/>
</dbReference>
<evidence type="ECO:0000256" key="1">
    <source>
        <dbReference type="SAM" id="Phobius"/>
    </source>
</evidence>
<name>A0A1G5SCQ9_9PROT</name>
<keyword evidence="1" id="KW-0812">Transmembrane</keyword>
<dbReference type="EMBL" id="FMWO01000040">
    <property type="protein sequence ID" value="SCZ84984.1"/>
    <property type="molecule type" value="Genomic_DNA"/>
</dbReference>
<feature type="transmembrane region" description="Helical" evidence="1">
    <location>
        <begin position="12"/>
        <end position="30"/>
    </location>
</feature>
<feature type="domain" description="Peptidase S26" evidence="2">
    <location>
        <begin position="11"/>
        <end position="163"/>
    </location>
</feature>
<gene>
    <name evidence="3" type="ORF">NSMM_330004</name>
</gene>
<dbReference type="PROSITE" id="PS51257">
    <property type="entry name" value="PROKAR_LIPOPROTEIN"/>
    <property type="match status" value="1"/>
</dbReference>
<keyword evidence="1" id="KW-1133">Transmembrane helix</keyword>
<dbReference type="Proteomes" id="UP000198729">
    <property type="component" value="Unassembled WGS sequence"/>
</dbReference>
<dbReference type="STRING" id="51642.NSMM_330004"/>
<dbReference type="InterPro" id="IPR036286">
    <property type="entry name" value="LexA/Signal_pep-like_sf"/>
</dbReference>
<organism evidence="3 4">
    <name type="scientific">Nitrosomonas mobilis</name>
    <dbReference type="NCBI Taxonomy" id="51642"/>
    <lineage>
        <taxon>Bacteria</taxon>
        <taxon>Pseudomonadati</taxon>
        <taxon>Pseudomonadota</taxon>
        <taxon>Betaproteobacteria</taxon>
        <taxon>Nitrosomonadales</taxon>
        <taxon>Nitrosomonadaceae</taxon>
        <taxon>Nitrosomonas</taxon>
    </lineage>
</organism>
<proteinExistence type="predicted"/>
<evidence type="ECO:0000313" key="3">
    <source>
        <dbReference type="EMBL" id="SCZ84984.1"/>
    </source>
</evidence>
<dbReference type="GO" id="GO:0004252">
    <property type="term" value="F:serine-type endopeptidase activity"/>
    <property type="evidence" value="ECO:0007669"/>
    <property type="project" value="InterPro"/>
</dbReference>
<dbReference type="InterPro" id="IPR019533">
    <property type="entry name" value="Peptidase_S26"/>
</dbReference>
<evidence type="ECO:0000259" key="2">
    <source>
        <dbReference type="Pfam" id="PF10502"/>
    </source>
</evidence>
<dbReference type="Gene3D" id="2.10.109.10">
    <property type="entry name" value="Umud Fragment, subunit A"/>
    <property type="match status" value="1"/>
</dbReference>
<reference evidence="3 4" key="1">
    <citation type="submission" date="2016-10" db="EMBL/GenBank/DDBJ databases">
        <authorList>
            <person name="de Groot N.N."/>
        </authorList>
    </citation>
    <scope>NUCLEOTIDE SEQUENCE [LARGE SCALE GENOMIC DNA]</scope>
    <source>
        <strain evidence="3">1</strain>
    </source>
</reference>
<dbReference type="GO" id="GO:0006465">
    <property type="term" value="P:signal peptide processing"/>
    <property type="evidence" value="ECO:0007669"/>
    <property type="project" value="InterPro"/>
</dbReference>